<dbReference type="EMBL" id="QBUD01000012">
    <property type="protein sequence ID" value="PUB11818.1"/>
    <property type="molecule type" value="Genomic_DNA"/>
</dbReference>
<dbReference type="Gene3D" id="1.10.10.10">
    <property type="entry name" value="Winged helix-like DNA-binding domain superfamily/Winged helix DNA-binding domain"/>
    <property type="match status" value="1"/>
</dbReference>
<dbReference type="OrthoDB" id="8906692at2"/>
<dbReference type="PANTHER" id="PTHR33164:SF13">
    <property type="entry name" value="4-HYDROXYPHENYLACETATE CATABOLISM PROTEIN"/>
    <property type="match status" value="1"/>
</dbReference>
<organism evidence="2 3">
    <name type="scientific">Yoonia sediminilitoris</name>
    <dbReference type="NCBI Taxonomy" id="1286148"/>
    <lineage>
        <taxon>Bacteria</taxon>
        <taxon>Pseudomonadati</taxon>
        <taxon>Pseudomonadota</taxon>
        <taxon>Alphaproteobacteria</taxon>
        <taxon>Rhodobacterales</taxon>
        <taxon>Paracoccaceae</taxon>
        <taxon>Yoonia</taxon>
    </lineage>
</organism>
<dbReference type="GO" id="GO:0006950">
    <property type="term" value="P:response to stress"/>
    <property type="evidence" value="ECO:0007669"/>
    <property type="project" value="TreeGrafter"/>
</dbReference>
<dbReference type="InterPro" id="IPR036388">
    <property type="entry name" value="WH-like_DNA-bd_sf"/>
</dbReference>
<gene>
    <name evidence="2" type="ORF">C8N45_11261</name>
</gene>
<dbReference type="PROSITE" id="PS50995">
    <property type="entry name" value="HTH_MARR_2"/>
    <property type="match status" value="1"/>
</dbReference>
<dbReference type="InterPro" id="IPR039422">
    <property type="entry name" value="MarR/SlyA-like"/>
</dbReference>
<comment type="caution">
    <text evidence="2">The sequence shown here is derived from an EMBL/GenBank/DDBJ whole genome shotgun (WGS) entry which is preliminary data.</text>
</comment>
<feature type="domain" description="HTH marR-type" evidence="1">
    <location>
        <begin position="20"/>
        <end position="153"/>
    </location>
</feature>
<keyword evidence="2" id="KW-0238">DNA-binding</keyword>
<dbReference type="Proteomes" id="UP000244523">
    <property type="component" value="Unassembled WGS sequence"/>
</dbReference>
<dbReference type="GO" id="GO:0003700">
    <property type="term" value="F:DNA-binding transcription factor activity"/>
    <property type="evidence" value="ECO:0007669"/>
    <property type="project" value="InterPro"/>
</dbReference>
<keyword evidence="3" id="KW-1185">Reference proteome</keyword>
<evidence type="ECO:0000259" key="1">
    <source>
        <dbReference type="PROSITE" id="PS50995"/>
    </source>
</evidence>
<name>A0A2T6KAJ9_9RHOB</name>
<dbReference type="GO" id="GO:0003677">
    <property type="term" value="F:DNA binding"/>
    <property type="evidence" value="ECO:0007669"/>
    <property type="project" value="UniProtKB-KW"/>
</dbReference>
<dbReference type="InterPro" id="IPR036390">
    <property type="entry name" value="WH_DNA-bd_sf"/>
</dbReference>
<evidence type="ECO:0000313" key="2">
    <source>
        <dbReference type="EMBL" id="PUB11818.1"/>
    </source>
</evidence>
<dbReference type="InterPro" id="IPR000835">
    <property type="entry name" value="HTH_MarR-typ"/>
</dbReference>
<dbReference type="Pfam" id="PF01047">
    <property type="entry name" value="MarR"/>
    <property type="match status" value="1"/>
</dbReference>
<evidence type="ECO:0000313" key="3">
    <source>
        <dbReference type="Proteomes" id="UP000244523"/>
    </source>
</evidence>
<dbReference type="PANTHER" id="PTHR33164">
    <property type="entry name" value="TRANSCRIPTIONAL REGULATOR, MARR FAMILY"/>
    <property type="match status" value="1"/>
</dbReference>
<reference evidence="2 3" key="1">
    <citation type="submission" date="2018-04" db="EMBL/GenBank/DDBJ databases">
        <title>Genomic Encyclopedia of Archaeal and Bacterial Type Strains, Phase II (KMG-II): from individual species to whole genera.</title>
        <authorList>
            <person name="Goeker M."/>
        </authorList>
    </citation>
    <scope>NUCLEOTIDE SEQUENCE [LARGE SCALE GENOMIC DNA]</scope>
    <source>
        <strain evidence="2 3">DSM 29955</strain>
    </source>
</reference>
<protein>
    <submittedName>
        <fullName evidence="2">DNA-binding MarR family transcriptional regulator</fullName>
    </submittedName>
</protein>
<dbReference type="SMART" id="SM00347">
    <property type="entry name" value="HTH_MARR"/>
    <property type="match status" value="1"/>
</dbReference>
<dbReference type="SUPFAM" id="SSF46785">
    <property type="entry name" value="Winged helix' DNA-binding domain"/>
    <property type="match status" value="1"/>
</dbReference>
<sequence>MSEDAPIDAKRLQKRRAQEDSNIFVRLPAAYAASRVQGRRFLQHGGDLSIVEWRTLWDLHEAGPMTIRDLANIQRTDHSLLSRALPQMRDKGYVTMTRGLEDARQIIVTLTEKGADAYAKAAPIMARRRAALREEFTDAEIAVFIGFLDRLDDFLRRPVEDLLQMETVK</sequence>
<proteinExistence type="predicted"/>
<dbReference type="AlphaFoldDB" id="A0A2T6KAJ9"/>
<accession>A0A2T6KAJ9</accession>
<dbReference type="RefSeq" id="WP_133176006.1">
    <property type="nucleotide sequence ID" value="NZ_QBUD01000012.1"/>
</dbReference>